<evidence type="ECO:0000256" key="1">
    <source>
        <dbReference type="ARBA" id="ARBA00022603"/>
    </source>
</evidence>
<dbReference type="AlphaFoldDB" id="A0A178FCH6"/>
<feature type="domain" description="O-methyltransferase C-terminal" evidence="4">
    <location>
        <begin position="263"/>
        <end position="404"/>
    </location>
</feature>
<dbReference type="InterPro" id="IPR001077">
    <property type="entry name" value="COMT_C"/>
</dbReference>
<keyword evidence="3" id="KW-0949">S-adenosyl-L-methionine</keyword>
<evidence type="ECO:0000256" key="2">
    <source>
        <dbReference type="ARBA" id="ARBA00022679"/>
    </source>
</evidence>
<dbReference type="Gene3D" id="3.40.50.150">
    <property type="entry name" value="Vaccinia Virus protein VP39"/>
    <property type="match status" value="1"/>
</dbReference>
<dbReference type="PANTHER" id="PTHR43712:SF1">
    <property type="entry name" value="HYPOTHETICAL O-METHYLTRANSFERASE (EUROFUNG)-RELATED"/>
    <property type="match status" value="1"/>
</dbReference>
<evidence type="ECO:0000259" key="4">
    <source>
        <dbReference type="Pfam" id="PF00891"/>
    </source>
</evidence>
<protein>
    <recommendedName>
        <fullName evidence="4">O-methyltransferase C-terminal domain-containing protein</fullName>
    </recommendedName>
</protein>
<dbReference type="Proteomes" id="UP000243519">
    <property type="component" value="Unassembled WGS sequence"/>
</dbReference>
<keyword evidence="6" id="KW-1185">Reference proteome</keyword>
<evidence type="ECO:0000313" key="5">
    <source>
        <dbReference type="EMBL" id="OAL69596.1"/>
    </source>
</evidence>
<organism evidence="5 6">
    <name type="scientific">Trichophyton violaceum</name>
    <dbReference type="NCBI Taxonomy" id="34388"/>
    <lineage>
        <taxon>Eukaryota</taxon>
        <taxon>Fungi</taxon>
        <taxon>Dikarya</taxon>
        <taxon>Ascomycota</taxon>
        <taxon>Pezizomycotina</taxon>
        <taxon>Eurotiomycetes</taxon>
        <taxon>Eurotiomycetidae</taxon>
        <taxon>Onygenales</taxon>
        <taxon>Arthrodermataceae</taxon>
        <taxon>Trichophyton</taxon>
    </lineage>
</organism>
<reference evidence="5 6" key="1">
    <citation type="submission" date="2016-05" db="EMBL/GenBank/DDBJ databases">
        <title>Genome sequencing of Trichophyton violaceum CMCC(F)T3l isolated from hair.</title>
        <authorList>
            <person name="Zhan P."/>
            <person name="Tao Y."/>
            <person name="Liu W."/>
        </authorList>
    </citation>
    <scope>NUCLEOTIDE SEQUENCE [LARGE SCALE GENOMIC DNA]</scope>
    <source>
        <strain evidence="6">CMCC(F)T3l</strain>
    </source>
</reference>
<dbReference type="GO" id="GO:0008171">
    <property type="term" value="F:O-methyltransferase activity"/>
    <property type="evidence" value="ECO:0007669"/>
    <property type="project" value="InterPro"/>
</dbReference>
<dbReference type="InterPro" id="IPR036390">
    <property type="entry name" value="WH_DNA-bd_sf"/>
</dbReference>
<name>A0A178FCH6_TRIVO</name>
<dbReference type="Gene3D" id="1.10.10.10">
    <property type="entry name" value="Winged helix-like DNA-binding domain superfamily/Winged helix DNA-binding domain"/>
    <property type="match status" value="1"/>
</dbReference>
<dbReference type="PANTHER" id="PTHR43712">
    <property type="entry name" value="PUTATIVE (AFU_ORTHOLOGUE AFUA_4G14580)-RELATED"/>
    <property type="match status" value="1"/>
</dbReference>
<dbReference type="InterPro" id="IPR016461">
    <property type="entry name" value="COMT-like"/>
</dbReference>
<dbReference type="SUPFAM" id="SSF46785">
    <property type="entry name" value="Winged helix' DNA-binding domain"/>
    <property type="match status" value="1"/>
</dbReference>
<evidence type="ECO:0000256" key="3">
    <source>
        <dbReference type="ARBA" id="ARBA00022691"/>
    </source>
</evidence>
<accession>A0A178FCH6</accession>
<keyword evidence="2" id="KW-0808">Transferase</keyword>
<dbReference type="SUPFAM" id="SSF53335">
    <property type="entry name" value="S-adenosyl-L-methionine-dependent methyltransferases"/>
    <property type="match status" value="1"/>
</dbReference>
<comment type="caution">
    <text evidence="5">The sequence shown here is derived from an EMBL/GenBank/DDBJ whole genome shotgun (WGS) entry which is preliminary data.</text>
</comment>
<keyword evidence="1" id="KW-0489">Methyltransferase</keyword>
<dbReference type="EMBL" id="LHPN01000013">
    <property type="protein sequence ID" value="OAL69596.1"/>
    <property type="molecule type" value="Genomic_DNA"/>
</dbReference>
<sequence length="418" mass="47128">MALLGEKGHRTTINGDSVGEILSDKVATSPSIPETVPSLIEKISLFKERFNLESSMKRLDLLDAVRSLVYALEIPRETMLRFCWSEPTTRAAIETAIDLGIFINLCKDDRPKIASKSAKATGAEEKLMARIFKHLAAVGVILETRPDEYRRTWRSTSLCSQQYINFYRCRSSRKTPGVHALPAHLRKTGYRNPTNGNDCAFQLGYNTKSHFFDCMQEHPEIGSPFHDKMSTYSQGELGWSHPSVHPASRLTDGVCTGDNDVILVDMGGGQGYDISKFRSQWPDIPGQPILQDLPGVIAQAKTKALHSSIEPMEHDFFKEQPIKGARAYFIHFIFHDWSDRDSHRILKNLTPAMSPGYSKLLIHDRVITETEAYWESTSLGLVMMANLGGIERTTAEWYALLESARLKTVNILDFSPWY</sequence>
<evidence type="ECO:0000313" key="6">
    <source>
        <dbReference type="Proteomes" id="UP000243519"/>
    </source>
</evidence>
<dbReference type="PROSITE" id="PS51683">
    <property type="entry name" value="SAM_OMT_II"/>
    <property type="match status" value="1"/>
</dbReference>
<dbReference type="GO" id="GO:0032259">
    <property type="term" value="P:methylation"/>
    <property type="evidence" value="ECO:0007669"/>
    <property type="project" value="UniProtKB-KW"/>
</dbReference>
<gene>
    <name evidence="5" type="ORF">A7D00_6310</name>
</gene>
<proteinExistence type="predicted"/>
<dbReference type="InterPro" id="IPR036388">
    <property type="entry name" value="WH-like_DNA-bd_sf"/>
</dbReference>
<dbReference type="Pfam" id="PF00891">
    <property type="entry name" value="Methyltransf_2"/>
    <property type="match status" value="1"/>
</dbReference>
<dbReference type="InterPro" id="IPR029063">
    <property type="entry name" value="SAM-dependent_MTases_sf"/>
</dbReference>